<evidence type="ECO:0008006" key="4">
    <source>
        <dbReference type="Google" id="ProtNLM"/>
    </source>
</evidence>
<feature type="non-terminal residue" evidence="2">
    <location>
        <position position="407"/>
    </location>
</feature>
<keyword evidence="1" id="KW-0472">Membrane</keyword>
<dbReference type="Proteomes" id="UP000193642">
    <property type="component" value="Unassembled WGS sequence"/>
</dbReference>
<dbReference type="EMBL" id="MCGO01000029">
    <property type="protein sequence ID" value="ORY42332.1"/>
    <property type="molecule type" value="Genomic_DNA"/>
</dbReference>
<evidence type="ECO:0000313" key="3">
    <source>
        <dbReference type="Proteomes" id="UP000193642"/>
    </source>
</evidence>
<organism evidence="2 3">
    <name type="scientific">Rhizoclosmatium globosum</name>
    <dbReference type="NCBI Taxonomy" id="329046"/>
    <lineage>
        <taxon>Eukaryota</taxon>
        <taxon>Fungi</taxon>
        <taxon>Fungi incertae sedis</taxon>
        <taxon>Chytridiomycota</taxon>
        <taxon>Chytridiomycota incertae sedis</taxon>
        <taxon>Chytridiomycetes</taxon>
        <taxon>Chytridiales</taxon>
        <taxon>Chytriomycetaceae</taxon>
        <taxon>Rhizoclosmatium</taxon>
    </lineage>
</organism>
<feature type="non-terminal residue" evidence="2">
    <location>
        <position position="1"/>
    </location>
</feature>
<feature type="transmembrane region" description="Helical" evidence="1">
    <location>
        <begin position="36"/>
        <end position="56"/>
    </location>
</feature>
<comment type="caution">
    <text evidence="2">The sequence shown here is derived from an EMBL/GenBank/DDBJ whole genome shotgun (WGS) entry which is preliminary data.</text>
</comment>
<feature type="transmembrane region" description="Helical" evidence="1">
    <location>
        <begin position="111"/>
        <end position="138"/>
    </location>
</feature>
<protein>
    <recommendedName>
        <fullName evidence="4">G-protein coupled receptors family 2 profile 2 domain-containing protein</fullName>
    </recommendedName>
</protein>
<keyword evidence="3" id="KW-1185">Reference proteome</keyword>
<feature type="transmembrane region" description="Helical" evidence="1">
    <location>
        <begin position="150"/>
        <end position="171"/>
    </location>
</feature>
<sequence>ITSAHGQLCAGECCFKCPFVHNFYPENAFATSVPTVSGISIISFFCCAFLLTSLLFESPQFPGNLIHHIEFGMLVFHLNQSLILAFPSQFICKDSITAATQGNSFACLLQGVVFIASIFYVNCYTAAYCVSLHLLLVWNNTSLSKYRSHLFAFVVVVSLGVAGSIAGMHGYASNGIMCTITAEEVMANDLFFWPLVTLSGPPYLLNFWTIYEMLRIQLASPLRANAPSSPSVLEAAAGSIRRSVLGRQMGSDAELDKYSSRDTISTQLDASSPVKERPKSYLGVAMERAAESVDNGLQRLKDIVTESGRPIAMCTVCIGLLGIDYDISNSTVNTFTSFIESPPDWTIDWFMCIMSHQSQTECARISVPKLSSKFVLQFGMYSSSAMGIIMFLIMAPKTWKLWRKHVI</sequence>
<feature type="transmembrane region" description="Helical" evidence="1">
    <location>
        <begin position="191"/>
        <end position="211"/>
    </location>
</feature>
<accession>A0A1Y2C5L3</accession>
<gene>
    <name evidence="2" type="ORF">BCR33DRAFT_718482</name>
</gene>
<dbReference type="STRING" id="329046.A0A1Y2C5L3"/>
<keyword evidence="1" id="KW-0812">Transmembrane</keyword>
<evidence type="ECO:0000256" key="1">
    <source>
        <dbReference type="SAM" id="Phobius"/>
    </source>
</evidence>
<proteinExistence type="predicted"/>
<dbReference type="OrthoDB" id="10382108at2759"/>
<keyword evidence="1" id="KW-1133">Transmembrane helix</keyword>
<dbReference type="AlphaFoldDB" id="A0A1Y2C5L3"/>
<name>A0A1Y2C5L3_9FUNG</name>
<evidence type="ECO:0000313" key="2">
    <source>
        <dbReference type="EMBL" id="ORY42332.1"/>
    </source>
</evidence>
<reference evidence="2 3" key="1">
    <citation type="submission" date="2016-07" db="EMBL/GenBank/DDBJ databases">
        <title>Pervasive Adenine N6-methylation of Active Genes in Fungi.</title>
        <authorList>
            <consortium name="DOE Joint Genome Institute"/>
            <person name="Mondo S.J."/>
            <person name="Dannebaum R.O."/>
            <person name="Kuo R.C."/>
            <person name="Labutti K."/>
            <person name="Haridas S."/>
            <person name="Kuo A."/>
            <person name="Salamov A."/>
            <person name="Ahrendt S.R."/>
            <person name="Lipzen A."/>
            <person name="Sullivan W."/>
            <person name="Andreopoulos W.B."/>
            <person name="Clum A."/>
            <person name="Lindquist E."/>
            <person name="Daum C."/>
            <person name="Ramamoorthy G.K."/>
            <person name="Gryganskyi A."/>
            <person name="Culley D."/>
            <person name="Magnuson J.K."/>
            <person name="James T.Y."/>
            <person name="O'Malley M.A."/>
            <person name="Stajich J.E."/>
            <person name="Spatafora J.W."/>
            <person name="Visel A."/>
            <person name="Grigoriev I.V."/>
        </authorList>
    </citation>
    <scope>NUCLEOTIDE SEQUENCE [LARGE SCALE GENOMIC DNA]</scope>
    <source>
        <strain evidence="2 3">JEL800</strain>
    </source>
</reference>
<feature type="transmembrane region" description="Helical" evidence="1">
    <location>
        <begin position="374"/>
        <end position="395"/>
    </location>
</feature>